<reference evidence="1 2" key="1">
    <citation type="submission" date="2016-11" db="EMBL/GenBank/DDBJ databases">
        <authorList>
            <person name="Jaros S."/>
            <person name="Januszkiewicz K."/>
            <person name="Wedrychowicz H."/>
        </authorList>
    </citation>
    <scope>NUCLEOTIDE SEQUENCE [LARGE SCALE GENOMIC DNA]</scope>
    <source>
        <strain evidence="1 2">DSM 21637</strain>
    </source>
</reference>
<keyword evidence="2" id="KW-1185">Reference proteome</keyword>
<organism evidence="1 2">
    <name type="scientific">Marinospirillum alkaliphilum DSM 21637</name>
    <dbReference type="NCBI Taxonomy" id="1122209"/>
    <lineage>
        <taxon>Bacteria</taxon>
        <taxon>Pseudomonadati</taxon>
        <taxon>Pseudomonadota</taxon>
        <taxon>Gammaproteobacteria</taxon>
        <taxon>Oceanospirillales</taxon>
        <taxon>Oceanospirillaceae</taxon>
        <taxon>Marinospirillum</taxon>
    </lineage>
</organism>
<dbReference type="EMBL" id="FPJW01000008">
    <property type="protein sequence ID" value="SFX63236.1"/>
    <property type="molecule type" value="Genomic_DNA"/>
</dbReference>
<dbReference type="AlphaFoldDB" id="A0A1K1YPG0"/>
<protein>
    <submittedName>
        <fullName evidence="1">Uncharacterized protein</fullName>
    </submittedName>
</protein>
<name>A0A1K1YPG0_9GAMM</name>
<dbReference type="STRING" id="1122209.SAMN02745752_02327"/>
<accession>A0A1K1YPG0</accession>
<dbReference type="Proteomes" id="UP000182350">
    <property type="component" value="Unassembled WGS sequence"/>
</dbReference>
<evidence type="ECO:0000313" key="1">
    <source>
        <dbReference type="EMBL" id="SFX63236.1"/>
    </source>
</evidence>
<sequence>MRSRTTEHKTGVTSLLLAFLLAAVVFAVLGQALRHLAETTDDDGVFALIIKGEALLLDASVLDALNRDLRRFSQQEQQQLATWMDSWSEQQLDQLFALSHAGVDAYLDWYYSMPGSYLRLYHAMKGDLSEQLENQLQQRAFEQSGFVEALDQLSVAYTEAFQQQLLILQQQQLASWQQQLHQQYAARQVTGGSAENTTASALEPAFTIHLDQALQLDLAATEADFRRWQQSGSLSVAAGASVLALPAARVMAGRLMQRTGVRSAVNVTLRYLARLTPRVAAAMTASGAATAAAAPSGPGALVAGATTLTLFVVSDWALLKAEEAIYRPDKAAELHAGLALWRETLAEELNQAAAPLFAARQDFLKSRLNRPYQEAGVERRFYLFPEWNEPVQADGLEEAVAEPR</sequence>
<dbReference type="RefSeq" id="WP_072326657.1">
    <property type="nucleotide sequence ID" value="NZ_FPJW01000008.1"/>
</dbReference>
<dbReference type="OrthoDB" id="3199629at2"/>
<evidence type="ECO:0000313" key="2">
    <source>
        <dbReference type="Proteomes" id="UP000182350"/>
    </source>
</evidence>
<proteinExistence type="predicted"/>
<gene>
    <name evidence="1" type="ORF">SAMN02745752_02327</name>
</gene>